<dbReference type="InterPro" id="IPR013783">
    <property type="entry name" value="Ig-like_fold"/>
</dbReference>
<dbReference type="InterPro" id="IPR050713">
    <property type="entry name" value="RTP_Phos/Ushers"/>
</dbReference>
<dbReference type="SMART" id="SM00060">
    <property type="entry name" value="FN3"/>
    <property type="match status" value="3"/>
</dbReference>
<evidence type="ECO:0000256" key="1">
    <source>
        <dbReference type="ARBA" id="ARBA00023295"/>
    </source>
</evidence>
<keyword evidence="1" id="KW-0326">Glycosidase</keyword>
<name>A0A5P0YQZ2_9ACTN</name>
<evidence type="ECO:0000259" key="4">
    <source>
        <dbReference type="PROSITE" id="PS50268"/>
    </source>
</evidence>
<reference evidence="6" key="3">
    <citation type="journal article" name="Syst. Appl. Microbiol.">
        <title>Streptomyces alkaliterrae sp. nov., isolated from an alkaline soil, and emended descriptions of Streptomyces alkaliphilus, Streptomyces calidiresistens and Streptomyces durbertensis.</title>
        <authorList>
            <person name="Swiecimska M."/>
            <person name="Golinska P."/>
            <person name="Nouioui I."/>
            <person name="Wypij M."/>
            <person name="Rai M."/>
            <person name="Sangal V."/>
            <person name="Goodfellow M."/>
        </authorList>
    </citation>
    <scope>NUCLEOTIDE SEQUENCE</scope>
    <source>
        <strain evidence="6">OF8</strain>
    </source>
</reference>
<dbReference type="Proteomes" id="UP000517765">
    <property type="component" value="Unassembled WGS sequence"/>
</dbReference>
<feature type="domain" description="Fibronectin type-III" evidence="5">
    <location>
        <begin position="151"/>
        <end position="238"/>
    </location>
</feature>
<proteinExistence type="predicted"/>
<keyword evidence="2" id="KW-0624">Polysaccharide degradation</keyword>
<dbReference type="SUPFAM" id="SSF49265">
    <property type="entry name" value="Fibronectin type III"/>
    <property type="match status" value="2"/>
</dbReference>
<dbReference type="CDD" id="cd00063">
    <property type="entry name" value="FN3"/>
    <property type="match status" value="3"/>
</dbReference>
<keyword evidence="7" id="KW-0378">Hydrolase</keyword>
<dbReference type="EMBL" id="JABJXA010000037">
    <property type="protein sequence ID" value="MBB1258944.1"/>
    <property type="molecule type" value="Genomic_DNA"/>
</dbReference>
<gene>
    <name evidence="7" type="ORF">FNX44_012445</name>
    <name evidence="6" type="ORF">H3147_08870</name>
</gene>
<evidence type="ECO:0000313" key="8">
    <source>
        <dbReference type="Proteomes" id="UP000320857"/>
    </source>
</evidence>
<dbReference type="GO" id="GO:0016020">
    <property type="term" value="C:membrane"/>
    <property type="evidence" value="ECO:0007669"/>
    <property type="project" value="UniProtKB-SubCell"/>
</dbReference>
<dbReference type="Proteomes" id="UP000320857">
    <property type="component" value="Unassembled WGS sequence"/>
</dbReference>
<reference evidence="9" key="2">
    <citation type="submission" date="2020-05" db="EMBL/GenBank/DDBJ databases">
        <title>Classification of alakaliphilic streptomycetes isolated from an alkaline soil next to Lonar Crater, India and a proposal for the recognition of Streptomyces alkaliterrae sp. nov.</title>
        <authorList>
            <person name="Golinska P."/>
        </authorList>
    </citation>
    <scope>NUCLEOTIDE SEQUENCE [LARGE SCALE GENOMIC DNA]</scope>
    <source>
        <strain evidence="9">OF8</strain>
    </source>
</reference>
<keyword evidence="2" id="KW-0119">Carbohydrate metabolism</keyword>
<evidence type="ECO:0000313" key="7">
    <source>
        <dbReference type="EMBL" id="MQS02668.1"/>
    </source>
</evidence>
<dbReference type="Pfam" id="PF00041">
    <property type="entry name" value="fn3"/>
    <property type="match status" value="2"/>
</dbReference>
<keyword evidence="8" id="KW-1185">Reference proteome</keyword>
<feature type="domain" description="Fibronectin type-III" evidence="5">
    <location>
        <begin position="247"/>
        <end position="344"/>
    </location>
</feature>
<reference evidence="7 8" key="1">
    <citation type="submission" date="2019-10" db="EMBL/GenBank/DDBJ databases">
        <title>Streptomyces sp. nov., a novel actinobacterium isolated from alkaline environment.</title>
        <authorList>
            <person name="Golinska P."/>
        </authorList>
    </citation>
    <scope>NUCLEOTIDE SEQUENCE [LARGE SCALE GENOMIC DNA]</scope>
    <source>
        <strain evidence="7 8">OF1</strain>
    </source>
</reference>
<feature type="domain" description="Fibronectin type-III" evidence="5">
    <location>
        <begin position="54"/>
        <end position="141"/>
    </location>
</feature>
<dbReference type="GO" id="GO:0005509">
    <property type="term" value="F:calcium ion binding"/>
    <property type="evidence" value="ECO:0007669"/>
    <property type="project" value="InterPro"/>
</dbReference>
<dbReference type="Gene3D" id="2.60.40.10">
    <property type="entry name" value="Immunoglobulins"/>
    <property type="match status" value="3"/>
</dbReference>
<dbReference type="GO" id="GO:0007156">
    <property type="term" value="P:homophilic cell adhesion via plasma membrane adhesion molecules"/>
    <property type="evidence" value="ECO:0007669"/>
    <property type="project" value="InterPro"/>
</dbReference>
<dbReference type="PANTHER" id="PTHR46957">
    <property type="entry name" value="CYTOKINE RECEPTOR"/>
    <property type="match status" value="1"/>
</dbReference>
<dbReference type="EMBL" id="VJYK02000106">
    <property type="protein sequence ID" value="MQS02668.1"/>
    <property type="molecule type" value="Genomic_DNA"/>
</dbReference>
<evidence type="ECO:0000313" key="9">
    <source>
        <dbReference type="Proteomes" id="UP000517765"/>
    </source>
</evidence>
<feature type="region of interest" description="Disordered" evidence="3">
    <location>
        <begin position="1"/>
        <end position="26"/>
    </location>
</feature>
<dbReference type="InterPro" id="IPR036116">
    <property type="entry name" value="FN3_sf"/>
</dbReference>
<dbReference type="OrthoDB" id="4320050at2"/>
<evidence type="ECO:0000313" key="6">
    <source>
        <dbReference type="EMBL" id="MBB1258944.1"/>
    </source>
</evidence>
<sequence>MSGSTSSRGPRPRRRPPAGRRPHRSTLGALGALVVLLTAAPLAGCGRTAPPPPAPTGVTADAGTSTSVHVMWNSSTGEGGVRGYEIYRDGKKVQEVPGVRHMADVEGLRPERTYTFTVRARDAAGNLSRESTPVTVTTRAADTDDSRPPSAPGRPRGTVEGPTAVLLRWQAAKDDVGVTGYDVHQGEARIHSVSGEETEALLTGLRPGTRYRFTIRARDAADNVSPPSPALTLTTTDGEGGGGAGTAPAELTAKVASEDGAHFLELSWTPPRTGGVVSDYQIHLNGKFATTLSWRGEAPRGRVEHRFFLTREGGERYRVKLRARLPDGTWGAFSAERAVTTPEG</sequence>
<dbReference type="RefSeq" id="WP_143648120.1">
    <property type="nucleotide sequence ID" value="NZ_JABJXA010000037.1"/>
</dbReference>
<dbReference type="PROSITE" id="PS50268">
    <property type="entry name" value="CADHERIN_2"/>
    <property type="match status" value="1"/>
</dbReference>
<protein>
    <submittedName>
        <fullName evidence="6">Fibronectin type III domain-containing protein</fullName>
    </submittedName>
    <submittedName>
        <fullName evidence="7">Hydrolase</fullName>
    </submittedName>
</protein>
<dbReference type="InterPro" id="IPR003961">
    <property type="entry name" value="FN3_dom"/>
</dbReference>
<accession>A0A5P0YQZ2</accession>
<comment type="caution">
    <text evidence="7">The sequence shown here is derived from an EMBL/GenBank/DDBJ whole genome shotgun (WGS) entry which is preliminary data.</text>
</comment>
<dbReference type="InterPro" id="IPR002126">
    <property type="entry name" value="Cadherin-like_dom"/>
</dbReference>
<feature type="region of interest" description="Disordered" evidence="3">
    <location>
        <begin position="125"/>
        <end position="160"/>
    </location>
</feature>
<dbReference type="PROSITE" id="PS50853">
    <property type="entry name" value="FN3"/>
    <property type="match status" value="3"/>
</dbReference>
<evidence type="ECO:0000256" key="3">
    <source>
        <dbReference type="SAM" id="MobiDB-lite"/>
    </source>
</evidence>
<evidence type="ECO:0000256" key="2">
    <source>
        <dbReference type="ARBA" id="ARBA00023326"/>
    </source>
</evidence>
<dbReference type="AlphaFoldDB" id="A0A5P0YQZ2"/>
<evidence type="ECO:0000259" key="5">
    <source>
        <dbReference type="PROSITE" id="PS50853"/>
    </source>
</evidence>
<dbReference type="GO" id="GO:0000272">
    <property type="term" value="P:polysaccharide catabolic process"/>
    <property type="evidence" value="ECO:0007669"/>
    <property type="project" value="UniProtKB-KW"/>
</dbReference>
<organism evidence="7 8">
    <name type="scientific">Streptomyces alkaliterrae</name>
    <dbReference type="NCBI Taxonomy" id="2213162"/>
    <lineage>
        <taxon>Bacteria</taxon>
        <taxon>Bacillati</taxon>
        <taxon>Actinomycetota</taxon>
        <taxon>Actinomycetes</taxon>
        <taxon>Kitasatosporales</taxon>
        <taxon>Streptomycetaceae</taxon>
        <taxon>Streptomyces</taxon>
    </lineage>
</organism>
<feature type="compositionally biased region" description="Basic residues" evidence="3">
    <location>
        <begin position="10"/>
        <end position="24"/>
    </location>
</feature>
<feature type="region of interest" description="Disordered" evidence="3">
    <location>
        <begin position="221"/>
        <end position="247"/>
    </location>
</feature>
<dbReference type="PANTHER" id="PTHR46957:SF3">
    <property type="entry name" value="CYTOKINE RECEPTOR"/>
    <property type="match status" value="1"/>
</dbReference>
<dbReference type="GO" id="GO:0016798">
    <property type="term" value="F:hydrolase activity, acting on glycosyl bonds"/>
    <property type="evidence" value="ECO:0007669"/>
    <property type="project" value="UniProtKB-KW"/>
</dbReference>
<feature type="domain" description="Cadherin" evidence="4">
    <location>
        <begin position="104"/>
        <end position="151"/>
    </location>
</feature>